<keyword evidence="6" id="KW-0915">Sodium</keyword>
<dbReference type="RefSeq" id="XP_022312071.1">
    <property type="nucleotide sequence ID" value="XM_022456363.1"/>
</dbReference>
<dbReference type="GO" id="GO:0015280">
    <property type="term" value="F:ligand-gated sodium channel activity"/>
    <property type="evidence" value="ECO:0007669"/>
    <property type="project" value="TreeGrafter"/>
</dbReference>
<keyword evidence="5 12" id="KW-1133">Transmembrane helix</keyword>
<dbReference type="OrthoDB" id="8065060at2759"/>
<keyword evidence="7 11" id="KW-0406">Ion transport</keyword>
<dbReference type="InterPro" id="IPR001873">
    <property type="entry name" value="ENaC"/>
</dbReference>
<dbReference type="PANTHER" id="PTHR11690">
    <property type="entry name" value="AMILORIDE-SENSITIVE SODIUM CHANNEL-RELATED"/>
    <property type="match status" value="1"/>
</dbReference>
<gene>
    <name evidence="14" type="primary">LOC111117300</name>
</gene>
<keyword evidence="3 11" id="KW-0894">Sodium channel</keyword>
<accession>A0A8B8CBK0</accession>
<proteinExistence type="inferred from homology"/>
<evidence type="ECO:0000256" key="11">
    <source>
        <dbReference type="RuleBase" id="RU000679"/>
    </source>
</evidence>
<sequence length="555" mass="63619">MTLWTTHLIYTHCANFRNLFLCVESISLIFSVSKQKRMKTITVKPSDYSGVKKQRLNARKISPRVFHVTGSDVKTLPDPEVVYDSNNDLNRKETNLDDDNIRSLWSEFRDNTTMHGLKNANLQQRRKLRCGIWAVALFAMGCFLLYTTYEQFTNYFKYPTITNTHVQTQTSVKFPAVTFCSASSLKRDSLPGDLYNIEYYLLTESVMGPFFPKLNFSNSEYSKYHVSLNESWVNNTANQVNDIFLFCFFEGKKKICENAMKATVTKLGVCYTFNSREHVSENGDIFTSRTGSTSGLRLYLMVNQSNYVFSDAMAAGIKVIIHDQGEEPEVVDKGFLVTPGFSTFASIHKTEYHYLPSPYKINGDQFCLDTQSPGYTNPLHYYDVYSKPACRMECKQKHVARVCGCRSPYDKGNDTMCSLVQLAECYNPESERFDQNSSTQDLCLCPTECRYTEYHARLSNGYFPAKNYQNILHSMGFTNIRETYLELAIYFESLGILKVNQIPEYNFEDIIGLLGGQMGIFLGASLLTLTELFEFLVLSSVVIVRRIYCRCFRVS</sequence>
<name>A0A8B8CBK0_CRAVI</name>
<dbReference type="Gene3D" id="2.60.470.10">
    <property type="entry name" value="Acid-sensing ion channels like domains"/>
    <property type="match status" value="1"/>
</dbReference>
<evidence type="ECO:0000256" key="12">
    <source>
        <dbReference type="SAM" id="Phobius"/>
    </source>
</evidence>
<evidence type="ECO:0000256" key="4">
    <source>
        <dbReference type="ARBA" id="ARBA00022692"/>
    </source>
</evidence>
<dbReference type="GO" id="GO:0005886">
    <property type="term" value="C:plasma membrane"/>
    <property type="evidence" value="ECO:0007669"/>
    <property type="project" value="TreeGrafter"/>
</dbReference>
<keyword evidence="10 11" id="KW-0407">Ion channel</keyword>
<dbReference type="Proteomes" id="UP000694844">
    <property type="component" value="Chromosome 10"/>
</dbReference>
<dbReference type="InterPro" id="IPR020903">
    <property type="entry name" value="ENaC_CS"/>
</dbReference>
<evidence type="ECO:0000256" key="9">
    <source>
        <dbReference type="ARBA" id="ARBA00023201"/>
    </source>
</evidence>
<dbReference type="GeneID" id="111117300"/>
<keyword evidence="13" id="KW-1185">Reference proteome</keyword>
<evidence type="ECO:0000256" key="1">
    <source>
        <dbReference type="ARBA" id="ARBA00004141"/>
    </source>
</evidence>
<dbReference type="AlphaFoldDB" id="A0A8B8CBK0"/>
<dbReference type="Gene3D" id="1.10.287.770">
    <property type="entry name" value="YojJ-like"/>
    <property type="match status" value="1"/>
</dbReference>
<keyword evidence="8 12" id="KW-0472">Membrane</keyword>
<keyword evidence="4 11" id="KW-0812">Transmembrane</keyword>
<evidence type="ECO:0000256" key="2">
    <source>
        <dbReference type="ARBA" id="ARBA00022448"/>
    </source>
</evidence>
<evidence type="ECO:0000256" key="8">
    <source>
        <dbReference type="ARBA" id="ARBA00023136"/>
    </source>
</evidence>
<dbReference type="PROSITE" id="PS01206">
    <property type="entry name" value="ASC"/>
    <property type="match status" value="1"/>
</dbReference>
<evidence type="ECO:0000313" key="13">
    <source>
        <dbReference type="Proteomes" id="UP000694844"/>
    </source>
</evidence>
<feature type="transmembrane region" description="Helical" evidence="12">
    <location>
        <begin position="130"/>
        <end position="149"/>
    </location>
</feature>
<evidence type="ECO:0000256" key="10">
    <source>
        <dbReference type="ARBA" id="ARBA00023303"/>
    </source>
</evidence>
<protein>
    <submittedName>
        <fullName evidence="14">Acid-sensing ion channel 1A-like</fullName>
    </submittedName>
</protein>
<evidence type="ECO:0000313" key="14">
    <source>
        <dbReference type="RefSeq" id="XP_022312071.1"/>
    </source>
</evidence>
<keyword evidence="9 11" id="KW-0739">Sodium transport</keyword>
<reference evidence="14" key="1">
    <citation type="submission" date="2025-08" db="UniProtKB">
        <authorList>
            <consortium name="RefSeq"/>
        </authorList>
    </citation>
    <scope>IDENTIFICATION</scope>
    <source>
        <tissue evidence="14">Whole sample</tissue>
    </source>
</reference>
<evidence type="ECO:0000256" key="7">
    <source>
        <dbReference type="ARBA" id="ARBA00023065"/>
    </source>
</evidence>
<keyword evidence="2 11" id="KW-0813">Transport</keyword>
<evidence type="ECO:0000256" key="5">
    <source>
        <dbReference type="ARBA" id="ARBA00022989"/>
    </source>
</evidence>
<dbReference type="PANTHER" id="PTHR11690:SF293">
    <property type="entry name" value="ACID-SENSING ION CHANNEL 1"/>
    <property type="match status" value="1"/>
</dbReference>
<organism evidence="13 14">
    <name type="scientific">Crassostrea virginica</name>
    <name type="common">Eastern oyster</name>
    <dbReference type="NCBI Taxonomy" id="6565"/>
    <lineage>
        <taxon>Eukaryota</taxon>
        <taxon>Metazoa</taxon>
        <taxon>Spiralia</taxon>
        <taxon>Lophotrochozoa</taxon>
        <taxon>Mollusca</taxon>
        <taxon>Bivalvia</taxon>
        <taxon>Autobranchia</taxon>
        <taxon>Pteriomorphia</taxon>
        <taxon>Ostreida</taxon>
        <taxon>Ostreoidea</taxon>
        <taxon>Ostreidae</taxon>
        <taxon>Crassostrea</taxon>
    </lineage>
</organism>
<dbReference type="KEGG" id="cvn:111117300"/>
<feature type="transmembrane region" description="Helical" evidence="12">
    <location>
        <begin position="520"/>
        <end position="544"/>
    </location>
</feature>
<evidence type="ECO:0000256" key="3">
    <source>
        <dbReference type="ARBA" id="ARBA00022461"/>
    </source>
</evidence>
<comment type="subcellular location">
    <subcellularLocation>
        <location evidence="1">Membrane</location>
        <topology evidence="1">Multi-pass membrane protein</topology>
    </subcellularLocation>
</comment>
<dbReference type="PRINTS" id="PR01078">
    <property type="entry name" value="AMINACHANNEL"/>
</dbReference>
<dbReference type="Pfam" id="PF00858">
    <property type="entry name" value="ASC"/>
    <property type="match status" value="1"/>
</dbReference>
<comment type="similarity">
    <text evidence="11">Belongs to the amiloride-sensitive sodium channel (TC 1.A.6) family.</text>
</comment>
<evidence type="ECO:0000256" key="6">
    <source>
        <dbReference type="ARBA" id="ARBA00023053"/>
    </source>
</evidence>